<comment type="caution">
    <text evidence="1">The sequence shown here is derived from an EMBL/GenBank/DDBJ whole genome shotgun (WGS) entry which is preliminary data.</text>
</comment>
<accession>A0A0G0C9T8</accession>
<dbReference type="AlphaFoldDB" id="A0A0G0C9T8"/>
<organism evidence="1 2">
    <name type="scientific">Candidatus Woesebacteria bacterium GW2011_GWA2_33_28</name>
    <dbReference type="NCBI Taxonomy" id="1618561"/>
    <lineage>
        <taxon>Bacteria</taxon>
        <taxon>Candidatus Woeseibacteriota</taxon>
    </lineage>
</organism>
<dbReference type="EMBL" id="LBOZ01000002">
    <property type="protein sequence ID" value="KKP47945.1"/>
    <property type="molecule type" value="Genomic_DNA"/>
</dbReference>
<sequence length="74" mass="8131">MDILTFDSEAYLRLQQEATRNKKRKPSGARITAGSVEVDLPDPRYVVRAKTGGQGSSTLGFAKGEVFSQNLEDQ</sequence>
<name>A0A0G0C9T8_9BACT</name>
<proteinExistence type="predicted"/>
<protein>
    <submittedName>
        <fullName evidence="1">Uncharacterized protein</fullName>
    </submittedName>
</protein>
<dbReference type="Proteomes" id="UP000033995">
    <property type="component" value="Unassembled WGS sequence"/>
</dbReference>
<evidence type="ECO:0000313" key="2">
    <source>
        <dbReference type="Proteomes" id="UP000033995"/>
    </source>
</evidence>
<evidence type="ECO:0000313" key="1">
    <source>
        <dbReference type="EMBL" id="KKP47945.1"/>
    </source>
</evidence>
<reference evidence="1 2" key="1">
    <citation type="journal article" date="2015" name="Nature">
        <title>rRNA introns, odd ribosomes, and small enigmatic genomes across a large radiation of phyla.</title>
        <authorList>
            <person name="Brown C.T."/>
            <person name="Hug L.A."/>
            <person name="Thomas B.C."/>
            <person name="Sharon I."/>
            <person name="Castelle C.J."/>
            <person name="Singh A."/>
            <person name="Wilkins M.J."/>
            <person name="Williams K.H."/>
            <person name="Banfield J.F."/>
        </authorList>
    </citation>
    <scope>NUCLEOTIDE SEQUENCE [LARGE SCALE GENOMIC DNA]</scope>
</reference>
<gene>
    <name evidence="1" type="ORF">UR38_C0002G0048</name>
</gene>